<evidence type="ECO:0008006" key="5">
    <source>
        <dbReference type="Google" id="ProtNLM"/>
    </source>
</evidence>
<keyword evidence="4" id="KW-1185">Reference proteome</keyword>
<keyword evidence="2" id="KW-1133">Transmembrane helix</keyword>
<feature type="transmembrane region" description="Helical" evidence="2">
    <location>
        <begin position="84"/>
        <end position="105"/>
    </location>
</feature>
<accession>A0A285PXU0</accession>
<evidence type="ECO:0000313" key="3">
    <source>
        <dbReference type="EMBL" id="SOB74498.1"/>
    </source>
</evidence>
<dbReference type="Proteomes" id="UP000274850">
    <property type="component" value="Segment"/>
</dbReference>
<evidence type="ECO:0000256" key="1">
    <source>
        <dbReference type="SAM" id="MobiDB-lite"/>
    </source>
</evidence>
<sequence length="131" mass="14958">MSDLESVFPPTSSEREVRSPPDLLASHSSSEREVRSPPERMSPSSDPVIERKHFYILAALYITSVLSVFLVYRVASNLPFWEEVMVAFFLGLPLASLGLFLLLLVREMYLVCVIFLRLIKRLTEENNVIIN</sequence>
<keyword evidence="2" id="KW-0812">Transmembrane</keyword>
<proteinExistence type="predicted"/>
<organism evidence="3">
    <name type="scientific">Cedratvirus lausannensis</name>
    <dbReference type="NCBI Taxonomy" id="2023205"/>
    <lineage>
        <taxon>Viruses</taxon>
        <taxon>Pithoviruses</taxon>
        <taxon>Orthocedratvirinae</taxon>
        <taxon>Alphacedratvirus</taxon>
        <taxon>Alphacedratvirus francolausannense</taxon>
    </lineage>
</organism>
<gene>
    <name evidence="3" type="ORF">BQ9231_00615</name>
</gene>
<feature type="region of interest" description="Disordered" evidence="1">
    <location>
        <begin position="1"/>
        <end position="46"/>
    </location>
</feature>
<reference evidence="3" key="1">
    <citation type="submission" date="2017-08" db="EMBL/GenBank/DDBJ databases">
        <authorList>
            <person name="de Groot N.N."/>
        </authorList>
    </citation>
    <scope>NUCLEOTIDE SEQUENCE</scope>
</reference>
<name>A0A285PXU0_9VIRU</name>
<dbReference type="EMBL" id="LT907979">
    <property type="protein sequence ID" value="SOB74498.1"/>
    <property type="molecule type" value="Genomic_DNA"/>
</dbReference>
<evidence type="ECO:0000313" key="4">
    <source>
        <dbReference type="Proteomes" id="UP000274850"/>
    </source>
</evidence>
<feature type="transmembrane region" description="Helical" evidence="2">
    <location>
        <begin position="54"/>
        <end position="72"/>
    </location>
</feature>
<evidence type="ECO:0000256" key="2">
    <source>
        <dbReference type="SAM" id="Phobius"/>
    </source>
</evidence>
<keyword evidence="2" id="KW-0472">Membrane</keyword>
<protein>
    <recommendedName>
        <fullName evidence="5">Transmembrane protein</fullName>
    </recommendedName>
</protein>
<feature type="compositionally biased region" description="Basic and acidic residues" evidence="1">
    <location>
        <begin position="29"/>
        <end position="38"/>
    </location>
</feature>